<dbReference type="EMBL" id="JAEACQ010000183">
    <property type="protein sequence ID" value="MBL7628319.1"/>
    <property type="molecule type" value="Genomic_DNA"/>
</dbReference>
<feature type="transmembrane region" description="Helical" evidence="1">
    <location>
        <begin position="165"/>
        <end position="185"/>
    </location>
</feature>
<dbReference type="RefSeq" id="WP_203003937.1">
    <property type="nucleotide sequence ID" value="NZ_JADWYU010000180.1"/>
</dbReference>
<gene>
    <name evidence="2" type="ORF">I7412_14400</name>
</gene>
<proteinExistence type="predicted"/>
<evidence type="ECO:0000256" key="1">
    <source>
        <dbReference type="SAM" id="Phobius"/>
    </source>
</evidence>
<accession>A0A937ULX9</accession>
<comment type="caution">
    <text evidence="2">The sequence shown here is derived from an EMBL/GenBank/DDBJ whole genome shotgun (WGS) entry which is preliminary data.</text>
</comment>
<sequence length="193" mass="19494">MTKILLSLHVLAAILTVGPVAVAASMFPRYLRLAAADPADGAALATARTLYRVCRVYALVGIAVPFFGLATAGPMHVFGDAWVIASIVLTAAAAGLLAGVILPRQRRALADCLPDADAVPADVAAEAEVERAGTSAGSAGSVVVAAPVPSVASGRPDVSRLAARLAMTTGIFNLLWAVVVVLMIVRPGSTTGA</sequence>
<dbReference type="Proteomes" id="UP000604475">
    <property type="component" value="Unassembled WGS sequence"/>
</dbReference>
<feature type="transmembrane region" description="Helical" evidence="1">
    <location>
        <begin position="81"/>
        <end position="102"/>
    </location>
</feature>
<keyword evidence="1" id="KW-0812">Transmembrane</keyword>
<keyword evidence="1" id="KW-0472">Membrane</keyword>
<evidence type="ECO:0000313" key="3">
    <source>
        <dbReference type="Proteomes" id="UP000604475"/>
    </source>
</evidence>
<organism evidence="2 3">
    <name type="scientific">Frankia nepalensis</name>
    <dbReference type="NCBI Taxonomy" id="1836974"/>
    <lineage>
        <taxon>Bacteria</taxon>
        <taxon>Bacillati</taxon>
        <taxon>Actinomycetota</taxon>
        <taxon>Actinomycetes</taxon>
        <taxon>Frankiales</taxon>
        <taxon>Frankiaceae</taxon>
        <taxon>Frankia</taxon>
    </lineage>
</organism>
<dbReference type="AlphaFoldDB" id="A0A937ULX9"/>
<protein>
    <submittedName>
        <fullName evidence="2">Uncharacterized protein</fullName>
    </submittedName>
</protein>
<name>A0A937ULX9_9ACTN</name>
<reference evidence="2" key="1">
    <citation type="submission" date="2020-12" db="EMBL/GenBank/DDBJ databases">
        <title>Genomic characterization of non-nitrogen-fixing Frankia strains.</title>
        <authorList>
            <person name="Carlos-Shanley C."/>
            <person name="Guerra T."/>
            <person name="Hahn D."/>
        </authorList>
    </citation>
    <scope>NUCLEOTIDE SEQUENCE</scope>
    <source>
        <strain evidence="2">CN6</strain>
    </source>
</reference>
<keyword evidence="1" id="KW-1133">Transmembrane helix</keyword>
<keyword evidence="3" id="KW-1185">Reference proteome</keyword>
<evidence type="ECO:0000313" key="2">
    <source>
        <dbReference type="EMBL" id="MBL7628319.1"/>
    </source>
</evidence>
<feature type="transmembrane region" description="Helical" evidence="1">
    <location>
        <begin position="56"/>
        <end position="75"/>
    </location>
</feature>